<accession>A0A699XLY2</accession>
<feature type="non-terminal residue" evidence="2">
    <location>
        <position position="78"/>
    </location>
</feature>
<evidence type="ECO:0000313" key="2">
    <source>
        <dbReference type="EMBL" id="GFD61032.1"/>
    </source>
</evidence>
<gene>
    <name evidence="2" type="ORF">Tci_933001</name>
</gene>
<proteinExistence type="predicted"/>
<dbReference type="EMBL" id="BKCJ011885862">
    <property type="protein sequence ID" value="GFD61032.1"/>
    <property type="molecule type" value="Genomic_DNA"/>
</dbReference>
<sequence length="78" mass="8333">GRDVLIAVGSGDVDALMNRRNVGRAGERSDDAAGAEDRQPAQDAQPRVHGFERKLPAVFHADRYFESAAVTELIGQAG</sequence>
<reference evidence="2" key="1">
    <citation type="journal article" date="2019" name="Sci. Rep.">
        <title>Draft genome of Tanacetum cinerariifolium, the natural source of mosquito coil.</title>
        <authorList>
            <person name="Yamashiro T."/>
            <person name="Shiraishi A."/>
            <person name="Satake H."/>
            <person name="Nakayama K."/>
        </authorList>
    </citation>
    <scope>NUCLEOTIDE SEQUENCE</scope>
</reference>
<comment type="caution">
    <text evidence="2">The sequence shown here is derived from an EMBL/GenBank/DDBJ whole genome shotgun (WGS) entry which is preliminary data.</text>
</comment>
<name>A0A699XLY2_TANCI</name>
<feature type="region of interest" description="Disordered" evidence="1">
    <location>
        <begin position="19"/>
        <end position="49"/>
    </location>
</feature>
<feature type="compositionally biased region" description="Basic and acidic residues" evidence="1">
    <location>
        <begin position="25"/>
        <end position="40"/>
    </location>
</feature>
<organism evidence="2">
    <name type="scientific">Tanacetum cinerariifolium</name>
    <name type="common">Dalmatian daisy</name>
    <name type="synonym">Chrysanthemum cinerariifolium</name>
    <dbReference type="NCBI Taxonomy" id="118510"/>
    <lineage>
        <taxon>Eukaryota</taxon>
        <taxon>Viridiplantae</taxon>
        <taxon>Streptophyta</taxon>
        <taxon>Embryophyta</taxon>
        <taxon>Tracheophyta</taxon>
        <taxon>Spermatophyta</taxon>
        <taxon>Magnoliopsida</taxon>
        <taxon>eudicotyledons</taxon>
        <taxon>Gunneridae</taxon>
        <taxon>Pentapetalae</taxon>
        <taxon>asterids</taxon>
        <taxon>campanulids</taxon>
        <taxon>Asterales</taxon>
        <taxon>Asteraceae</taxon>
        <taxon>Asteroideae</taxon>
        <taxon>Anthemideae</taxon>
        <taxon>Anthemidinae</taxon>
        <taxon>Tanacetum</taxon>
    </lineage>
</organism>
<evidence type="ECO:0000256" key="1">
    <source>
        <dbReference type="SAM" id="MobiDB-lite"/>
    </source>
</evidence>
<feature type="non-terminal residue" evidence="2">
    <location>
        <position position="1"/>
    </location>
</feature>
<dbReference type="AlphaFoldDB" id="A0A699XLY2"/>
<protein>
    <submittedName>
        <fullName evidence="2">Uncharacterized protein</fullName>
    </submittedName>
</protein>